<comment type="caution">
    <text evidence="2">The sequence shown here is derived from an EMBL/GenBank/DDBJ whole genome shotgun (WGS) entry which is preliminary data.</text>
</comment>
<reference evidence="2 3" key="1">
    <citation type="submission" date="2015-07" db="EMBL/GenBank/DDBJ databases">
        <title>Comparative genomics of the Sigatoka disease complex on banana suggests a link between parallel evolutionary changes in Pseudocercospora fijiensis and Pseudocercospora eumusae and increased virulence on the banana host.</title>
        <authorList>
            <person name="Chang T.-C."/>
            <person name="Salvucci A."/>
            <person name="Crous P.W."/>
            <person name="Stergiopoulos I."/>
        </authorList>
    </citation>
    <scope>NUCLEOTIDE SEQUENCE [LARGE SCALE GENOMIC DNA]</scope>
    <source>
        <strain evidence="2 3">CBS 114824</strain>
    </source>
</reference>
<dbReference type="AlphaFoldDB" id="A0A139H2Y7"/>
<organism evidence="2 3">
    <name type="scientific">Pseudocercospora eumusae</name>
    <dbReference type="NCBI Taxonomy" id="321146"/>
    <lineage>
        <taxon>Eukaryota</taxon>
        <taxon>Fungi</taxon>
        <taxon>Dikarya</taxon>
        <taxon>Ascomycota</taxon>
        <taxon>Pezizomycotina</taxon>
        <taxon>Dothideomycetes</taxon>
        <taxon>Dothideomycetidae</taxon>
        <taxon>Mycosphaerellales</taxon>
        <taxon>Mycosphaerellaceae</taxon>
        <taxon>Pseudocercospora</taxon>
    </lineage>
</organism>
<feature type="region of interest" description="Disordered" evidence="1">
    <location>
        <begin position="59"/>
        <end position="78"/>
    </location>
</feature>
<evidence type="ECO:0000313" key="2">
    <source>
        <dbReference type="EMBL" id="KXS96845.1"/>
    </source>
</evidence>
<name>A0A139H2Y7_9PEZI</name>
<dbReference type="Proteomes" id="UP000070133">
    <property type="component" value="Unassembled WGS sequence"/>
</dbReference>
<keyword evidence="3" id="KW-1185">Reference proteome</keyword>
<protein>
    <submittedName>
        <fullName evidence="2">Uncharacterized protein</fullName>
    </submittedName>
</protein>
<feature type="compositionally biased region" description="Polar residues" evidence="1">
    <location>
        <begin position="112"/>
        <end position="123"/>
    </location>
</feature>
<gene>
    <name evidence="2" type="ORF">AC578_7392</name>
</gene>
<accession>A0A139H2Y7</accession>
<feature type="region of interest" description="Disordered" evidence="1">
    <location>
        <begin position="110"/>
        <end position="140"/>
    </location>
</feature>
<proteinExistence type="predicted"/>
<dbReference type="EMBL" id="LFZN01000161">
    <property type="protein sequence ID" value="KXS96845.1"/>
    <property type="molecule type" value="Genomic_DNA"/>
</dbReference>
<evidence type="ECO:0000256" key="1">
    <source>
        <dbReference type="SAM" id="MobiDB-lite"/>
    </source>
</evidence>
<evidence type="ECO:0000313" key="3">
    <source>
        <dbReference type="Proteomes" id="UP000070133"/>
    </source>
</evidence>
<sequence>MFHRWLTVTEEASPRRQIPSKILLIPSESKHGHKLEDPTRSAEVCVDNIREVRATRRDLSTARKNAKTSIAKMRPRLRVGQRPYSDELVAKRPKLAYGLVCHGGYDYLPGINGSQAENKQRPGSSDAIPTPGPFEQENVQ</sequence>